<dbReference type="AlphaFoldDB" id="A0A9P4UQ05"/>
<comment type="caution">
    <text evidence="2">The sequence shown here is derived from an EMBL/GenBank/DDBJ whole genome shotgun (WGS) entry which is preliminary data.</text>
</comment>
<reference evidence="2" key="1">
    <citation type="journal article" date="2020" name="Stud. Mycol.">
        <title>101 Dothideomycetes genomes: a test case for predicting lifestyles and emergence of pathogens.</title>
        <authorList>
            <person name="Haridas S."/>
            <person name="Albert R."/>
            <person name="Binder M."/>
            <person name="Bloem J."/>
            <person name="Labutti K."/>
            <person name="Salamov A."/>
            <person name="Andreopoulos B."/>
            <person name="Baker S."/>
            <person name="Barry K."/>
            <person name="Bills G."/>
            <person name="Bluhm B."/>
            <person name="Cannon C."/>
            <person name="Castanera R."/>
            <person name="Culley D."/>
            <person name="Daum C."/>
            <person name="Ezra D."/>
            <person name="Gonzalez J."/>
            <person name="Henrissat B."/>
            <person name="Kuo A."/>
            <person name="Liang C."/>
            <person name="Lipzen A."/>
            <person name="Lutzoni F."/>
            <person name="Magnuson J."/>
            <person name="Mondo S."/>
            <person name="Nolan M."/>
            <person name="Ohm R."/>
            <person name="Pangilinan J."/>
            <person name="Park H.-J."/>
            <person name="Ramirez L."/>
            <person name="Alfaro M."/>
            <person name="Sun H."/>
            <person name="Tritt A."/>
            <person name="Yoshinaga Y."/>
            <person name="Zwiers L.-H."/>
            <person name="Turgeon B."/>
            <person name="Goodwin S."/>
            <person name="Spatafora J."/>
            <person name="Crous P."/>
            <person name="Grigoriev I."/>
        </authorList>
    </citation>
    <scope>NUCLEOTIDE SEQUENCE</scope>
    <source>
        <strain evidence="2">CBS 116435</strain>
    </source>
</reference>
<name>A0A9P4UQ05_9PEZI</name>
<dbReference type="OrthoDB" id="10249433at2759"/>
<gene>
    <name evidence="2" type="ORF">K431DRAFT_338838</name>
</gene>
<organism evidence="2 3">
    <name type="scientific">Polychaeton citri CBS 116435</name>
    <dbReference type="NCBI Taxonomy" id="1314669"/>
    <lineage>
        <taxon>Eukaryota</taxon>
        <taxon>Fungi</taxon>
        <taxon>Dikarya</taxon>
        <taxon>Ascomycota</taxon>
        <taxon>Pezizomycotina</taxon>
        <taxon>Dothideomycetes</taxon>
        <taxon>Dothideomycetidae</taxon>
        <taxon>Capnodiales</taxon>
        <taxon>Capnodiaceae</taxon>
        <taxon>Polychaeton</taxon>
    </lineage>
</organism>
<evidence type="ECO:0000313" key="2">
    <source>
        <dbReference type="EMBL" id="KAF2721378.1"/>
    </source>
</evidence>
<keyword evidence="1" id="KW-0812">Transmembrane</keyword>
<feature type="transmembrane region" description="Helical" evidence="1">
    <location>
        <begin position="23"/>
        <end position="47"/>
    </location>
</feature>
<sequence length="371" mass="41370">MHSNTTRLDLGSTPILQQSRRTIFSALPSFLVPPTVFIGLLLGLWAYKCFMTVIFQDKIIYMPYMPPFARGEKIENYAKAGAGIEWREVRIRSLDGVKISLCVGELAHKGESSRPNDQALVGSERHVVICYYQGNGASLPPRLPILSNVLRAIGGATESQGGRVRYTVVALSYRGYWTSSGRASQKGIELDAQAMLKWVQDEYGTGVQLILWGQSIGAGVACNSAARHLTVLPQIDSSGMEKLPIAGLLLETPFVSIKRMLLVLYPQKWLPYQYLHPFLWNRWDNEEALRRIADAQPVKQRPKVLILAATRDEVVPANQADELESLCRQLKFSMQRKDVVGALHTEATLRSEGIDAVSRFVREVSSSTRVL</sequence>
<dbReference type="Gene3D" id="3.40.50.1820">
    <property type="entry name" value="alpha/beta hydrolase"/>
    <property type="match status" value="1"/>
</dbReference>
<accession>A0A9P4UQ05</accession>
<proteinExistence type="predicted"/>
<protein>
    <submittedName>
        <fullName evidence="2">Alpha/beta-hydrolase</fullName>
    </submittedName>
</protein>
<evidence type="ECO:0000313" key="3">
    <source>
        <dbReference type="Proteomes" id="UP000799441"/>
    </source>
</evidence>
<keyword evidence="3" id="KW-1185">Reference proteome</keyword>
<keyword evidence="1" id="KW-1133">Transmembrane helix</keyword>
<dbReference type="GO" id="GO:0008474">
    <property type="term" value="F:palmitoyl-(protein) hydrolase activity"/>
    <property type="evidence" value="ECO:0007669"/>
    <property type="project" value="TreeGrafter"/>
</dbReference>
<dbReference type="Proteomes" id="UP000799441">
    <property type="component" value="Unassembled WGS sequence"/>
</dbReference>
<dbReference type="GO" id="GO:0016020">
    <property type="term" value="C:membrane"/>
    <property type="evidence" value="ECO:0007669"/>
    <property type="project" value="TreeGrafter"/>
</dbReference>
<dbReference type="PANTHER" id="PTHR12277:SF64">
    <property type="entry name" value="SUPERFAMILY HYDROLASE, PUTATIVE (AFU_ORTHOLOGUE AFUA_3G01760)-RELATED"/>
    <property type="match status" value="1"/>
</dbReference>
<dbReference type="InterPro" id="IPR029058">
    <property type="entry name" value="AB_hydrolase_fold"/>
</dbReference>
<dbReference type="PANTHER" id="PTHR12277">
    <property type="entry name" value="ALPHA/BETA HYDROLASE DOMAIN-CONTAINING PROTEIN"/>
    <property type="match status" value="1"/>
</dbReference>
<evidence type="ECO:0000256" key="1">
    <source>
        <dbReference type="SAM" id="Phobius"/>
    </source>
</evidence>
<dbReference type="SUPFAM" id="SSF53474">
    <property type="entry name" value="alpha/beta-Hydrolases"/>
    <property type="match status" value="1"/>
</dbReference>
<keyword evidence="1" id="KW-0472">Membrane</keyword>
<dbReference type="EMBL" id="MU003791">
    <property type="protein sequence ID" value="KAF2721378.1"/>
    <property type="molecule type" value="Genomic_DNA"/>
</dbReference>